<evidence type="ECO:0000259" key="3">
    <source>
        <dbReference type="Pfam" id="PF20620"/>
    </source>
</evidence>
<dbReference type="Proteomes" id="UP000284395">
    <property type="component" value="Unassembled WGS sequence"/>
</dbReference>
<dbReference type="EMBL" id="RAPF01000008">
    <property type="protein sequence ID" value="RKF18920.1"/>
    <property type="molecule type" value="Genomic_DNA"/>
</dbReference>
<dbReference type="GO" id="GO:0005975">
    <property type="term" value="P:carbohydrate metabolic process"/>
    <property type="evidence" value="ECO:0007669"/>
    <property type="project" value="InterPro"/>
</dbReference>
<protein>
    <submittedName>
        <fullName evidence="5">Glycoside hydrolase family 127 protein</fullName>
    </submittedName>
</protein>
<dbReference type="InterPro" id="IPR008928">
    <property type="entry name" value="6-hairpin_glycosidase_sf"/>
</dbReference>
<evidence type="ECO:0000259" key="2">
    <source>
        <dbReference type="Pfam" id="PF07944"/>
    </source>
</evidence>
<comment type="caution">
    <text evidence="5">The sequence shown here is derived from an EMBL/GenBank/DDBJ whole genome shotgun (WGS) entry which is preliminary data.</text>
</comment>
<dbReference type="InterPro" id="IPR046544">
    <property type="entry name" value="GH146_SB_dom"/>
</dbReference>
<evidence type="ECO:0000313" key="6">
    <source>
        <dbReference type="Proteomes" id="UP000284395"/>
    </source>
</evidence>
<name>A0A420EE26_9SPHN</name>
<sequence length="796" mass="88826">MIAPTRRQLLAGAASIAVLAAAGPGFAAELTGALPKNAKPLPLNAVRLRPGPFADAVETNRKYLLSLSADRLLHNYRTNADLEPKGEVYGGWESDTIAGHTLGHYLSALSLVHAQTGCPECRDRVAYIVDELQIVQNAEGDGYVAGFTRKRKDGEVVDGKEIFPEIMAGNISSGGFDLNGCWVPYYNWHKLFNGLFDAQTHCGVDKALPIAVGLAGYIDKVFAALDDDQVEEMLACEYGGLNESIAELYARTGNDRWLKLANRIYDHRVLDPLRAGEDKLANFHANTQIPKLIGLARIYEVSNSPKDQFAARFFFDRVTHHHSYVIGGNADREYFFEPDHISQHITEQTCEHCNSYNMLKLARHLYSWQPQAELFDYYERTHLNHILSQQHPETGGFTYMTPLMSGAARGYSQPGEDAFWCCVGTGMESHAKHGESIFWQGEKDGQDMLLVNLYIPAQAHWAERGADMVLDTRYPYESESRLTLYGIGKPGRFPIALRVPGFAKGQANVTVNGEPVDAPVRDGYAIVERDWAQGDTLAISIPLELHIEATHDDPDMISILRGPLVLAADLGSTETEFDGADPALVGSNILAGFNATSPEWAVYDTQGIVRPGNLRFVPFYSQYDRRSAVYFKRFSESDWKREEAAYLAEQARLRDIAERSVDVMHLGEMQAERDHNLESDISYPVTYRGKNGRDARSGGYFSFDMKVREGDLMLQATYWGGERERSFDIMIDDYKLATQTLNQNKPGEFFTVEYPIPPEVTKGKSKVRVRFDPHDRNTAGPVFGVVLYTAKKGDAV</sequence>
<keyword evidence="5" id="KW-0378">Hydrolase</keyword>
<gene>
    <name evidence="5" type="ORF">D6851_14055</name>
</gene>
<dbReference type="AlphaFoldDB" id="A0A420EE26"/>
<evidence type="ECO:0000259" key="4">
    <source>
        <dbReference type="Pfam" id="PF20736"/>
    </source>
</evidence>
<dbReference type="Pfam" id="PF20620">
    <property type="entry name" value="DUF6805"/>
    <property type="match status" value="1"/>
</dbReference>
<dbReference type="InterPro" id="IPR006311">
    <property type="entry name" value="TAT_signal"/>
</dbReference>
<accession>A0A420EE26</accession>
<feature type="domain" description="Non-reducing end beta-L-arabinofuranosidase-like GH127 middle" evidence="4">
    <location>
        <begin position="449"/>
        <end position="542"/>
    </location>
</feature>
<dbReference type="OrthoDB" id="9757939at2"/>
<keyword evidence="1" id="KW-0732">Signal</keyword>
<dbReference type="Pfam" id="PF20736">
    <property type="entry name" value="Glyco_hydro127M"/>
    <property type="match status" value="1"/>
</dbReference>
<dbReference type="RefSeq" id="WP_120325541.1">
    <property type="nucleotide sequence ID" value="NZ_RAPF01000008.1"/>
</dbReference>
<reference evidence="5 6" key="1">
    <citation type="submission" date="2018-09" db="EMBL/GenBank/DDBJ databases">
        <title>Altererythrobacter spongiae sp. nov., isolated from a marine sponge.</title>
        <authorList>
            <person name="Zhuang L."/>
            <person name="Luo L."/>
        </authorList>
    </citation>
    <scope>NUCLEOTIDE SEQUENCE [LARGE SCALE GENOMIC DNA]</scope>
    <source>
        <strain evidence="5 6">HN-Y73</strain>
    </source>
</reference>
<feature type="domain" description="Glycoside hydrolase GH146 substrate-binding" evidence="3">
    <location>
        <begin position="656"/>
        <end position="786"/>
    </location>
</feature>
<feature type="chain" id="PRO_5019391628" evidence="1">
    <location>
        <begin position="28"/>
        <end position="796"/>
    </location>
</feature>
<feature type="signal peptide" evidence="1">
    <location>
        <begin position="1"/>
        <end position="27"/>
    </location>
</feature>
<organism evidence="5 6">
    <name type="scientific">Altericroceibacterium spongiae</name>
    <dbReference type="NCBI Taxonomy" id="2320269"/>
    <lineage>
        <taxon>Bacteria</taxon>
        <taxon>Pseudomonadati</taxon>
        <taxon>Pseudomonadota</taxon>
        <taxon>Alphaproteobacteria</taxon>
        <taxon>Sphingomonadales</taxon>
        <taxon>Erythrobacteraceae</taxon>
        <taxon>Altericroceibacterium</taxon>
    </lineage>
</organism>
<dbReference type="GO" id="GO:0016787">
    <property type="term" value="F:hydrolase activity"/>
    <property type="evidence" value="ECO:0007669"/>
    <property type="project" value="UniProtKB-KW"/>
</dbReference>
<proteinExistence type="predicted"/>
<dbReference type="PROSITE" id="PS51318">
    <property type="entry name" value="TAT"/>
    <property type="match status" value="1"/>
</dbReference>
<dbReference type="InterPro" id="IPR012878">
    <property type="entry name" value="Beta-AFase-like_GH127_cat"/>
</dbReference>
<dbReference type="Pfam" id="PF07944">
    <property type="entry name" value="Beta-AFase-like_GH127_cat"/>
    <property type="match status" value="1"/>
</dbReference>
<dbReference type="InterPro" id="IPR049046">
    <property type="entry name" value="Beta-AFase-like_GH127_middle"/>
</dbReference>
<evidence type="ECO:0000313" key="5">
    <source>
        <dbReference type="EMBL" id="RKF18920.1"/>
    </source>
</evidence>
<keyword evidence="6" id="KW-1185">Reference proteome</keyword>
<dbReference type="PANTHER" id="PTHR31151:SF0">
    <property type="entry name" value="PROLINE-TRNA LIGASE (DUF1680)"/>
    <property type="match status" value="1"/>
</dbReference>
<feature type="domain" description="Non-reducing end beta-L-arabinofuranosidase-like GH127 catalytic" evidence="2">
    <location>
        <begin position="45"/>
        <end position="435"/>
    </location>
</feature>
<dbReference type="PANTHER" id="PTHR31151">
    <property type="entry name" value="PROLINE-TRNA LIGASE (DUF1680)"/>
    <property type="match status" value="1"/>
</dbReference>
<evidence type="ECO:0000256" key="1">
    <source>
        <dbReference type="SAM" id="SignalP"/>
    </source>
</evidence>
<dbReference type="SUPFAM" id="SSF48208">
    <property type="entry name" value="Six-hairpin glycosidases"/>
    <property type="match status" value="1"/>
</dbReference>